<dbReference type="OrthoDB" id="3564896at2759"/>
<protein>
    <recommendedName>
        <fullName evidence="4">CCHC-type domain-containing protein</fullName>
    </recommendedName>
</protein>
<keyword evidence="1" id="KW-0378">Hydrolase</keyword>
<evidence type="ECO:0000313" key="6">
    <source>
        <dbReference type="Proteomes" id="UP000054321"/>
    </source>
</evidence>
<proteinExistence type="predicted"/>
<organism evidence="5 6">
    <name type="scientific">Oidiodendron maius (strain Zn)</name>
    <dbReference type="NCBI Taxonomy" id="913774"/>
    <lineage>
        <taxon>Eukaryota</taxon>
        <taxon>Fungi</taxon>
        <taxon>Dikarya</taxon>
        <taxon>Ascomycota</taxon>
        <taxon>Pezizomycotina</taxon>
        <taxon>Leotiomycetes</taxon>
        <taxon>Leotiomycetes incertae sedis</taxon>
        <taxon>Myxotrichaceae</taxon>
        <taxon>Oidiodendron</taxon>
    </lineage>
</organism>
<dbReference type="Pfam" id="PF13087">
    <property type="entry name" value="AAA_12"/>
    <property type="match status" value="1"/>
</dbReference>
<dbReference type="Gene3D" id="3.40.50.300">
    <property type="entry name" value="P-loop containing nucleotide triphosphate hydrolases"/>
    <property type="match status" value="2"/>
</dbReference>
<dbReference type="GO" id="GO:0008270">
    <property type="term" value="F:zinc ion binding"/>
    <property type="evidence" value="ECO:0007669"/>
    <property type="project" value="UniProtKB-KW"/>
</dbReference>
<reference evidence="5 6" key="1">
    <citation type="submission" date="2014-04" db="EMBL/GenBank/DDBJ databases">
        <authorList>
            <consortium name="DOE Joint Genome Institute"/>
            <person name="Kuo A."/>
            <person name="Martino E."/>
            <person name="Perotto S."/>
            <person name="Kohler A."/>
            <person name="Nagy L.G."/>
            <person name="Floudas D."/>
            <person name="Copeland A."/>
            <person name="Barry K.W."/>
            <person name="Cichocki N."/>
            <person name="Veneault-Fourrey C."/>
            <person name="LaButti K."/>
            <person name="Lindquist E.A."/>
            <person name="Lipzen A."/>
            <person name="Lundell T."/>
            <person name="Morin E."/>
            <person name="Murat C."/>
            <person name="Sun H."/>
            <person name="Tunlid A."/>
            <person name="Henrissat B."/>
            <person name="Grigoriev I.V."/>
            <person name="Hibbett D.S."/>
            <person name="Martin F."/>
            <person name="Nordberg H.P."/>
            <person name="Cantor M.N."/>
            <person name="Hua S.X."/>
        </authorList>
    </citation>
    <scope>NUCLEOTIDE SEQUENCE [LARGE SCALE GENOMIC DNA]</scope>
    <source>
        <strain evidence="5 6">Zn</strain>
    </source>
</reference>
<dbReference type="AlphaFoldDB" id="A0A0C3H192"/>
<evidence type="ECO:0000259" key="4">
    <source>
        <dbReference type="PROSITE" id="PS50158"/>
    </source>
</evidence>
<dbReference type="Proteomes" id="UP000054321">
    <property type="component" value="Unassembled WGS sequence"/>
</dbReference>
<evidence type="ECO:0000256" key="2">
    <source>
        <dbReference type="PROSITE-ProRule" id="PRU00047"/>
    </source>
</evidence>
<dbReference type="InterPro" id="IPR027417">
    <property type="entry name" value="P-loop_NTPase"/>
</dbReference>
<dbReference type="PROSITE" id="PS50158">
    <property type="entry name" value="ZF_CCHC"/>
    <property type="match status" value="1"/>
</dbReference>
<accession>A0A0C3H192</accession>
<dbReference type="SMART" id="SM00343">
    <property type="entry name" value="ZnF_C2HC"/>
    <property type="match status" value="1"/>
</dbReference>
<dbReference type="GO" id="GO:0003676">
    <property type="term" value="F:nucleic acid binding"/>
    <property type="evidence" value="ECO:0007669"/>
    <property type="project" value="InterPro"/>
</dbReference>
<dbReference type="CDD" id="cd18808">
    <property type="entry name" value="SF1_C_Upf1"/>
    <property type="match status" value="1"/>
</dbReference>
<reference evidence="6" key="2">
    <citation type="submission" date="2015-01" db="EMBL/GenBank/DDBJ databases">
        <title>Evolutionary Origins and Diversification of the Mycorrhizal Mutualists.</title>
        <authorList>
            <consortium name="DOE Joint Genome Institute"/>
            <consortium name="Mycorrhizal Genomics Consortium"/>
            <person name="Kohler A."/>
            <person name="Kuo A."/>
            <person name="Nagy L.G."/>
            <person name="Floudas D."/>
            <person name="Copeland A."/>
            <person name="Barry K.W."/>
            <person name="Cichocki N."/>
            <person name="Veneault-Fourrey C."/>
            <person name="LaButti K."/>
            <person name="Lindquist E.A."/>
            <person name="Lipzen A."/>
            <person name="Lundell T."/>
            <person name="Morin E."/>
            <person name="Murat C."/>
            <person name="Riley R."/>
            <person name="Ohm R."/>
            <person name="Sun H."/>
            <person name="Tunlid A."/>
            <person name="Henrissat B."/>
            <person name="Grigoriev I.V."/>
            <person name="Hibbett D.S."/>
            <person name="Martin F."/>
        </authorList>
    </citation>
    <scope>NUCLEOTIDE SEQUENCE [LARGE SCALE GENOMIC DNA]</scope>
    <source>
        <strain evidence="6">Zn</strain>
    </source>
</reference>
<feature type="compositionally biased region" description="Acidic residues" evidence="3">
    <location>
        <begin position="436"/>
        <end position="447"/>
    </location>
</feature>
<keyword evidence="1" id="KW-0547">Nucleotide-binding</keyword>
<dbReference type="InterPro" id="IPR041679">
    <property type="entry name" value="DNA2/NAM7-like_C"/>
</dbReference>
<feature type="region of interest" description="Disordered" evidence="3">
    <location>
        <begin position="427"/>
        <end position="461"/>
    </location>
</feature>
<dbReference type="InParanoid" id="A0A0C3H192"/>
<dbReference type="PANTHER" id="PTHR10887">
    <property type="entry name" value="DNA2/NAM7 HELICASE FAMILY"/>
    <property type="match status" value="1"/>
</dbReference>
<keyword evidence="2" id="KW-0479">Metal-binding</keyword>
<dbReference type="InterPro" id="IPR045055">
    <property type="entry name" value="DNA2/NAM7-like"/>
</dbReference>
<dbReference type="InterPro" id="IPR047187">
    <property type="entry name" value="SF1_C_Upf1"/>
</dbReference>
<keyword evidence="2" id="KW-0862">Zinc</keyword>
<keyword evidence="2" id="KW-0863">Zinc-finger</keyword>
<dbReference type="InterPro" id="IPR001878">
    <property type="entry name" value="Znf_CCHC"/>
</dbReference>
<dbReference type="HOGENOM" id="CLU_274970_0_0_1"/>
<keyword evidence="6" id="KW-1185">Reference proteome</keyword>
<evidence type="ECO:0000313" key="5">
    <source>
        <dbReference type="EMBL" id="KIM96281.1"/>
    </source>
</evidence>
<evidence type="ECO:0000256" key="1">
    <source>
        <dbReference type="ARBA" id="ARBA00022806"/>
    </source>
</evidence>
<sequence length="1163" mass="130678">MNAEKDLGPIKDKNTITVLDAEVQPMDPDTQSQSQIDQVPLALQTTQHEPVAHITVTPQQHPVPQVLAGIYTEDYTPRVREISIQGHDNIDLEDDQRGPEDPLNAHAYGPLSAASVRQWRVLFSFNGDTFASGLHYSKTEPWTSVAFRLPDNQRASMALRLNLPRNMDKAINPARFGSHCMHIIIHACRVTVFEYVEVAIGGKVPGFNTETPQFLDRDGTPYPIAMMTVQSTSTQVAGGRVPPLITEELDDQVARLIQAVRNESGLYNFQFLVRANDPLVQAMAVAFQEASLTEQTHDPAKDWIRNSPNAEAFQMGNLVDDYHRPNIDLQQAQTVFLDKMDHLIPHIYGNYIEEEYQQKIIQQLEADRFEMRLMESPIASNPDDGTPTSDTYESSARAYFAFVDFSDKELIRPEVGTPMRVTLLDYAGANDKDTSTDEDSSSDEESSDQNNGEGAADELGNEDEHGVFELEREDINTAKPNEWAATVIDPTAVTPPGCLTLMLERCRDPYYEDHRYERPFVSFTLPTVNFRIATSEEDLAERLQAAPTVRVAIKMTYSRQGFVDQVNCADDLWRGTTAQKTRIRAALLCHNPDNSPLEYVNLLELKGTSTLDLTTSFNTAQKAAYNSLGRTPEITLIHGPFGTGKTTLNIAHALEIISNPEVKNTALLLVDSNAAVDDIALRMRTRANALGMEAKVILRAHTLKAEKREVYRYFDPQGKPQKRFQVSDEFVAEFATLGLLNKLDMDYKATRARGDPRRVLVEMSVAQAMFNKLDNAETGPLVGLRCLLRDHGDNGFYDTDVATRTNIKLQLDDLMARTLQEADVIVCTVAAAAKVTLAENFHPTVVYLDEAARVTELKTLIPFGRYTPFAFILSGDHKQLRPTVLSANRQPEFLNPFQNQVLLSLFERLIAAGQEHMMLKIQHRCMGEIPGWVSKRFYHNQVKRAPLLPAKETILDIIRSFVREQLGVPRPTNRYAVDLSGARSQRENGGTSSYNEHEIQHIMNDLCRIRAHPVLQGMTVGILSFYKAQITRFKTECYNLRGVTVVDGNEHLSTVTAKTVDSAQGAEFDIVSLSLVRTTRPAFLAEPHRLVVSLTRAKWMLGIYTSWSLVQGRYSRGKDRHLVSLFEDLILSRHVATRMFREITCLRCQQKGHVARDCARNAF</sequence>
<dbReference type="EMBL" id="KN832884">
    <property type="protein sequence ID" value="KIM96281.1"/>
    <property type="molecule type" value="Genomic_DNA"/>
</dbReference>
<feature type="domain" description="CCHC-type" evidence="4">
    <location>
        <begin position="1145"/>
        <end position="1158"/>
    </location>
</feature>
<dbReference type="STRING" id="913774.A0A0C3H192"/>
<dbReference type="InterPro" id="IPR041677">
    <property type="entry name" value="DNA2/NAM7_AAA_11"/>
</dbReference>
<dbReference type="Pfam" id="PF13086">
    <property type="entry name" value="AAA_11"/>
    <property type="match status" value="2"/>
</dbReference>
<evidence type="ECO:0000256" key="3">
    <source>
        <dbReference type="SAM" id="MobiDB-lite"/>
    </source>
</evidence>
<dbReference type="GO" id="GO:0004386">
    <property type="term" value="F:helicase activity"/>
    <property type="evidence" value="ECO:0007669"/>
    <property type="project" value="InterPro"/>
</dbReference>
<name>A0A0C3H192_OIDMZ</name>
<dbReference type="SUPFAM" id="SSF52540">
    <property type="entry name" value="P-loop containing nucleoside triphosphate hydrolases"/>
    <property type="match status" value="1"/>
</dbReference>
<dbReference type="PANTHER" id="PTHR10887:SF495">
    <property type="entry name" value="HELICASE SENATAXIN ISOFORM X1-RELATED"/>
    <property type="match status" value="1"/>
</dbReference>
<gene>
    <name evidence="5" type="ORF">OIDMADRAFT_58618</name>
</gene>
<keyword evidence="1" id="KW-0067">ATP-binding</keyword>
<keyword evidence="1" id="KW-0347">Helicase</keyword>